<proteinExistence type="inferred from homology"/>
<evidence type="ECO:0000256" key="5">
    <source>
        <dbReference type="ARBA" id="ARBA00023128"/>
    </source>
</evidence>
<sequence length="445" mass="51577">MQLSRICTRNGGQLQRRCYSSKKDLHLSLAEKLRKATNRQSRNEEDTPKYPSTRMNKPLGSLLNKPINIESLRSASKTSEPSNGIPRSRDSLYQRNQNGPRRPPFNNDGFDPRRPSFKRDNNRAPTGRGSGERTSGNPFYKRGPPPPPQIEIPTWEYGTDLEKEYMNEVFKNIYEINKEGLVIFINQDGKLENGTILNYIDSVPTDSVLGVADIQEQGIEKVALVKIYERRGKLKEFSDKKADEITKQFGRTRKNKRDASLKNIKVSWEISQSDLDNQKASEILTQLKKGFKLLLVVGEKRVIGRKTFFNKLHRREEEEEEQEQGQEEEEEIENYEEEKEVFEDLNPYEELRRTKVLDQVKAMLEGNATYTIKGDIRSRVLISAEPTGKTEGTKEEVVDEKKKLKEQKKLERQMKEKLRQEKKKAKMESKKSKVSHILEAQQNDE</sequence>
<comment type="similarity">
    <text evidence="2">Belongs to the AIM23 family.</text>
</comment>
<comment type="subcellular location">
    <subcellularLocation>
        <location evidence="1">Mitochondrion</location>
    </subcellularLocation>
</comment>
<keyword evidence="4" id="KW-0809">Transit peptide</keyword>
<evidence type="ECO:0000256" key="6">
    <source>
        <dbReference type="SAM" id="MobiDB-lite"/>
    </source>
</evidence>
<feature type="region of interest" description="Disordered" evidence="6">
    <location>
        <begin position="383"/>
        <end position="445"/>
    </location>
</feature>
<feature type="compositionally biased region" description="Basic and acidic residues" evidence="6">
    <location>
        <begin position="391"/>
        <end position="419"/>
    </location>
</feature>
<dbReference type="AlphaFoldDB" id="A0A1E3PBL2"/>
<name>A0A1E3PBL2_WICAA</name>
<evidence type="ECO:0000313" key="8">
    <source>
        <dbReference type="Proteomes" id="UP000094112"/>
    </source>
</evidence>
<feature type="compositionally biased region" description="Acidic residues" evidence="6">
    <location>
        <begin position="317"/>
        <end position="340"/>
    </location>
</feature>
<dbReference type="EMBL" id="KV454208">
    <property type="protein sequence ID" value="ODQ62690.1"/>
    <property type="molecule type" value="Genomic_DNA"/>
</dbReference>
<evidence type="ECO:0000256" key="2">
    <source>
        <dbReference type="ARBA" id="ARBA00008476"/>
    </source>
</evidence>
<accession>A0A1E3PBL2</accession>
<keyword evidence="5" id="KW-0496">Mitochondrion</keyword>
<feature type="compositionally biased region" description="Basic and acidic residues" evidence="6">
    <location>
        <begin position="110"/>
        <end position="122"/>
    </location>
</feature>
<dbReference type="Pfam" id="PF14877">
    <property type="entry name" value="mIF3"/>
    <property type="match status" value="1"/>
</dbReference>
<feature type="compositionally biased region" description="Polar residues" evidence="6">
    <location>
        <begin position="71"/>
        <end position="82"/>
    </location>
</feature>
<organism evidence="7 8">
    <name type="scientific">Wickerhamomyces anomalus (strain ATCC 58044 / CBS 1984 / NCYC 433 / NRRL Y-366-8)</name>
    <name type="common">Yeast</name>
    <name type="synonym">Hansenula anomala</name>
    <dbReference type="NCBI Taxonomy" id="683960"/>
    <lineage>
        <taxon>Eukaryota</taxon>
        <taxon>Fungi</taxon>
        <taxon>Dikarya</taxon>
        <taxon>Ascomycota</taxon>
        <taxon>Saccharomycotina</taxon>
        <taxon>Saccharomycetes</taxon>
        <taxon>Phaffomycetales</taxon>
        <taxon>Wickerhamomycetaceae</taxon>
        <taxon>Wickerhamomyces</taxon>
    </lineage>
</organism>
<gene>
    <name evidence="7" type="ORF">WICANDRAFT_60747</name>
</gene>
<evidence type="ECO:0000313" key="7">
    <source>
        <dbReference type="EMBL" id="ODQ62690.1"/>
    </source>
</evidence>
<evidence type="ECO:0000256" key="1">
    <source>
        <dbReference type="ARBA" id="ARBA00004173"/>
    </source>
</evidence>
<dbReference type="RefSeq" id="XP_019041897.1">
    <property type="nucleotide sequence ID" value="XM_019183053.1"/>
</dbReference>
<keyword evidence="8" id="KW-1185">Reference proteome</keyword>
<dbReference type="InterPro" id="IPR029427">
    <property type="entry name" value="AIM23"/>
</dbReference>
<feature type="region of interest" description="Disordered" evidence="6">
    <location>
        <begin position="35"/>
        <end position="152"/>
    </location>
</feature>
<protein>
    <recommendedName>
        <fullName evidence="3">Altered inheritance of mitochondria protein 23, mitochondrial</fullName>
    </recommendedName>
</protein>
<feature type="region of interest" description="Disordered" evidence="6">
    <location>
        <begin position="314"/>
        <end position="340"/>
    </location>
</feature>
<evidence type="ECO:0000256" key="4">
    <source>
        <dbReference type="ARBA" id="ARBA00022946"/>
    </source>
</evidence>
<dbReference type="GeneID" id="30200299"/>
<dbReference type="GO" id="GO:0005739">
    <property type="term" value="C:mitochondrion"/>
    <property type="evidence" value="ECO:0007669"/>
    <property type="project" value="UniProtKB-SubCell"/>
</dbReference>
<evidence type="ECO:0000256" key="3">
    <source>
        <dbReference type="ARBA" id="ARBA00013994"/>
    </source>
</evidence>
<reference evidence="7 8" key="1">
    <citation type="journal article" date="2016" name="Proc. Natl. Acad. Sci. U.S.A.">
        <title>Comparative genomics of biotechnologically important yeasts.</title>
        <authorList>
            <person name="Riley R."/>
            <person name="Haridas S."/>
            <person name="Wolfe K.H."/>
            <person name="Lopes M.R."/>
            <person name="Hittinger C.T."/>
            <person name="Goeker M."/>
            <person name="Salamov A.A."/>
            <person name="Wisecaver J.H."/>
            <person name="Long T.M."/>
            <person name="Calvey C.H."/>
            <person name="Aerts A.L."/>
            <person name="Barry K.W."/>
            <person name="Choi C."/>
            <person name="Clum A."/>
            <person name="Coughlan A.Y."/>
            <person name="Deshpande S."/>
            <person name="Douglass A.P."/>
            <person name="Hanson S.J."/>
            <person name="Klenk H.-P."/>
            <person name="LaButti K.M."/>
            <person name="Lapidus A."/>
            <person name="Lindquist E.A."/>
            <person name="Lipzen A.M."/>
            <person name="Meier-Kolthoff J.P."/>
            <person name="Ohm R.A."/>
            <person name="Otillar R.P."/>
            <person name="Pangilinan J.L."/>
            <person name="Peng Y."/>
            <person name="Rokas A."/>
            <person name="Rosa C.A."/>
            <person name="Scheuner C."/>
            <person name="Sibirny A.A."/>
            <person name="Slot J.C."/>
            <person name="Stielow J.B."/>
            <person name="Sun H."/>
            <person name="Kurtzman C.P."/>
            <person name="Blackwell M."/>
            <person name="Grigoriev I.V."/>
            <person name="Jeffries T.W."/>
        </authorList>
    </citation>
    <scope>NUCLEOTIDE SEQUENCE [LARGE SCALE GENOMIC DNA]</scope>
    <source>
        <strain evidence="8">ATCC 58044 / CBS 1984 / NCYC 433 / NRRL Y-366-8</strain>
    </source>
</reference>
<dbReference type="Proteomes" id="UP000094112">
    <property type="component" value="Unassembled WGS sequence"/>
</dbReference>
<dbReference type="OrthoDB" id="3996489at2759"/>